<feature type="chain" id="PRO_5045791646" description="Omp28-related outer membrane protein" evidence="1">
    <location>
        <begin position="22"/>
        <end position="303"/>
    </location>
</feature>
<sequence length="303" mass="33330">MKHHSALLLPLLLLASSLALLPGCDVVENPIPPTQLVSAGRRDTLQLDSAERARPVPLLTQHVLLEDYTGQFCGNCPAAGTVANALKQQHGERLSVLEAHVTTFFAGPKADPKYQTDFRTPIVSDELDNVFGLSNLGLPKGAVNRAPLPGSADVVLDYANWPAAVTAQLSQTPQQALRLTTLFAPGSRRLRMKINSRYLTAQPGRRFRLGIYITEDSLLGWQKDYTRTPQDIPNFPHRHVLRTALNGTFGTLQATNPTANQEFTSYVTYTLSTAWNARRSSVIVFLADDATRRVVQVAEEHVK</sequence>
<dbReference type="Proteomes" id="UP001501153">
    <property type="component" value="Unassembled WGS sequence"/>
</dbReference>
<accession>A0ABP8I323</accession>
<gene>
    <name evidence="2" type="ORF">GCM10023185_07290</name>
</gene>
<proteinExistence type="predicted"/>
<dbReference type="RefSeq" id="WP_345233920.1">
    <property type="nucleotide sequence ID" value="NZ_BAABGZ010000010.1"/>
</dbReference>
<name>A0ABP8I323_9BACT</name>
<evidence type="ECO:0000313" key="2">
    <source>
        <dbReference type="EMBL" id="GAA4350028.1"/>
    </source>
</evidence>
<keyword evidence="1" id="KW-0732">Signal</keyword>
<evidence type="ECO:0000313" key="3">
    <source>
        <dbReference type="Proteomes" id="UP001501153"/>
    </source>
</evidence>
<feature type="signal peptide" evidence="1">
    <location>
        <begin position="1"/>
        <end position="21"/>
    </location>
</feature>
<dbReference type="EMBL" id="BAABGZ010000010">
    <property type="protein sequence ID" value="GAA4350028.1"/>
    <property type="molecule type" value="Genomic_DNA"/>
</dbReference>
<dbReference type="InterPro" id="IPR013783">
    <property type="entry name" value="Ig-like_fold"/>
</dbReference>
<comment type="caution">
    <text evidence="2">The sequence shown here is derived from an EMBL/GenBank/DDBJ whole genome shotgun (WGS) entry which is preliminary data.</text>
</comment>
<protein>
    <recommendedName>
        <fullName evidence="4">Omp28-related outer membrane protein</fullName>
    </recommendedName>
</protein>
<reference evidence="3" key="1">
    <citation type="journal article" date="2019" name="Int. J. Syst. Evol. Microbiol.">
        <title>The Global Catalogue of Microorganisms (GCM) 10K type strain sequencing project: providing services to taxonomists for standard genome sequencing and annotation.</title>
        <authorList>
            <consortium name="The Broad Institute Genomics Platform"/>
            <consortium name="The Broad Institute Genome Sequencing Center for Infectious Disease"/>
            <person name="Wu L."/>
            <person name="Ma J."/>
        </authorList>
    </citation>
    <scope>NUCLEOTIDE SEQUENCE [LARGE SCALE GENOMIC DNA]</scope>
    <source>
        <strain evidence="3">JCM 17923</strain>
    </source>
</reference>
<organism evidence="2 3">
    <name type="scientific">Hymenobacter saemangeumensis</name>
    <dbReference type="NCBI Taxonomy" id="1084522"/>
    <lineage>
        <taxon>Bacteria</taxon>
        <taxon>Pseudomonadati</taxon>
        <taxon>Bacteroidota</taxon>
        <taxon>Cytophagia</taxon>
        <taxon>Cytophagales</taxon>
        <taxon>Hymenobacteraceae</taxon>
        <taxon>Hymenobacter</taxon>
    </lineage>
</organism>
<dbReference type="Gene3D" id="2.60.40.10">
    <property type="entry name" value="Immunoglobulins"/>
    <property type="match status" value="1"/>
</dbReference>
<evidence type="ECO:0008006" key="4">
    <source>
        <dbReference type="Google" id="ProtNLM"/>
    </source>
</evidence>
<dbReference type="Pfam" id="PF11551">
    <property type="entry name" value="Omp28"/>
    <property type="match status" value="1"/>
</dbReference>
<keyword evidence="3" id="KW-1185">Reference proteome</keyword>
<evidence type="ECO:0000256" key="1">
    <source>
        <dbReference type="SAM" id="SignalP"/>
    </source>
</evidence>
<dbReference type="InterPro" id="IPR021615">
    <property type="entry name" value="Omp28"/>
</dbReference>